<organism evidence="6 7">
    <name type="scientific">Candidatus Opimibacter skivensis</name>
    <dbReference type="NCBI Taxonomy" id="2982028"/>
    <lineage>
        <taxon>Bacteria</taxon>
        <taxon>Pseudomonadati</taxon>
        <taxon>Bacteroidota</taxon>
        <taxon>Saprospiria</taxon>
        <taxon>Saprospirales</taxon>
        <taxon>Saprospiraceae</taxon>
        <taxon>Candidatus Opimibacter</taxon>
    </lineage>
</organism>
<feature type="transmembrane region" description="Helical" evidence="5">
    <location>
        <begin position="165"/>
        <end position="184"/>
    </location>
</feature>
<evidence type="ECO:0000256" key="1">
    <source>
        <dbReference type="ARBA" id="ARBA00004141"/>
    </source>
</evidence>
<evidence type="ECO:0000256" key="4">
    <source>
        <dbReference type="ARBA" id="ARBA00023136"/>
    </source>
</evidence>
<evidence type="ECO:0000313" key="7">
    <source>
        <dbReference type="Proteomes" id="UP000808337"/>
    </source>
</evidence>
<feature type="transmembrane region" description="Helical" evidence="5">
    <location>
        <begin position="246"/>
        <end position="269"/>
    </location>
</feature>
<dbReference type="AlphaFoldDB" id="A0A9D7SV01"/>
<dbReference type="Proteomes" id="UP000808337">
    <property type="component" value="Unassembled WGS sequence"/>
</dbReference>
<gene>
    <name evidence="6" type="ORF">IPP15_15625</name>
</gene>
<dbReference type="PANTHER" id="PTHR43359">
    <property type="entry name" value="FORMATE HYDROGENLYASE SUBUNIT 4"/>
    <property type="match status" value="1"/>
</dbReference>
<dbReference type="Pfam" id="PF00146">
    <property type="entry name" value="NADHdh"/>
    <property type="match status" value="1"/>
</dbReference>
<keyword evidence="3 5" id="KW-1133">Transmembrane helix</keyword>
<keyword evidence="2 5" id="KW-0812">Transmembrane</keyword>
<dbReference type="GO" id="GO:0005886">
    <property type="term" value="C:plasma membrane"/>
    <property type="evidence" value="ECO:0007669"/>
    <property type="project" value="TreeGrafter"/>
</dbReference>
<feature type="transmembrane region" description="Helical" evidence="5">
    <location>
        <begin position="281"/>
        <end position="300"/>
    </location>
</feature>
<accession>A0A9D7SV01</accession>
<comment type="caution">
    <text evidence="6">The sequence shown here is derived from an EMBL/GenBank/DDBJ whole genome shotgun (WGS) entry which is preliminary data.</text>
</comment>
<evidence type="ECO:0000256" key="2">
    <source>
        <dbReference type="ARBA" id="ARBA00022692"/>
    </source>
</evidence>
<feature type="transmembrane region" description="Helical" evidence="5">
    <location>
        <begin position="132"/>
        <end position="153"/>
    </location>
</feature>
<dbReference type="InterPro" id="IPR001694">
    <property type="entry name" value="NADH_UbQ_OxRdtase_su1/FPO"/>
</dbReference>
<proteinExistence type="predicted"/>
<name>A0A9D7SV01_9BACT</name>
<feature type="transmembrane region" description="Helical" evidence="5">
    <location>
        <begin position="93"/>
        <end position="112"/>
    </location>
</feature>
<sequence length="304" mass="33764">MNILSLILILCASLFFTGIVIRTKSILSGRKGPGIFQPLKDIWRLFRKGAVYSQTSSYIFQIAPSIYFASVLIAIFLIPVGNHPGIISFRGDFIFFAYVLALGKFFMIISAMDTGSSFSGMGASREALYSLLAEPAFFILMGSFALLTGYSSFYEIFSALHFGSSISYAVGFLAAIVLVIIALIENSRMPIDDPKTHLELTMIHEVMILDNSGFDLGLILYATNLKFAMYGALIANFFLTPGYEWYYSIPIFIGVQFVFAITVGIIESFMARFRMNHNPQYIFMLTSISILIFLGVLLILGKIA</sequence>
<feature type="transmembrane region" description="Helical" evidence="5">
    <location>
        <begin position="218"/>
        <end position="239"/>
    </location>
</feature>
<dbReference type="EMBL" id="JADKGY010000025">
    <property type="protein sequence ID" value="MBK9983775.1"/>
    <property type="molecule type" value="Genomic_DNA"/>
</dbReference>
<dbReference type="PANTHER" id="PTHR43359:SF1">
    <property type="entry name" value="FORMATE HYDROGENLYASE SUBUNIT 4-RELATED"/>
    <property type="match status" value="1"/>
</dbReference>
<evidence type="ECO:0000256" key="5">
    <source>
        <dbReference type="SAM" id="Phobius"/>
    </source>
</evidence>
<comment type="subcellular location">
    <subcellularLocation>
        <location evidence="1">Membrane</location>
        <topology evidence="1">Multi-pass membrane protein</topology>
    </subcellularLocation>
</comment>
<evidence type="ECO:0000256" key="3">
    <source>
        <dbReference type="ARBA" id="ARBA00022989"/>
    </source>
</evidence>
<keyword evidence="4 5" id="KW-0472">Membrane</keyword>
<evidence type="ECO:0000313" key="6">
    <source>
        <dbReference type="EMBL" id="MBK9983775.1"/>
    </source>
</evidence>
<reference evidence="6 7" key="1">
    <citation type="submission" date="2020-10" db="EMBL/GenBank/DDBJ databases">
        <title>Connecting structure to function with the recovery of over 1000 high-quality activated sludge metagenome-assembled genomes encoding full-length rRNA genes using long-read sequencing.</title>
        <authorList>
            <person name="Singleton C.M."/>
            <person name="Petriglieri F."/>
            <person name="Kristensen J.M."/>
            <person name="Kirkegaard R.H."/>
            <person name="Michaelsen T.Y."/>
            <person name="Andersen M.H."/>
            <person name="Karst S.M."/>
            <person name="Dueholm M.S."/>
            <person name="Nielsen P.H."/>
            <person name="Albertsen M."/>
        </authorList>
    </citation>
    <scope>NUCLEOTIDE SEQUENCE [LARGE SCALE GENOMIC DNA]</scope>
    <source>
        <strain evidence="6">Ribe_18-Q3-R11-54_MAXAC.273</strain>
    </source>
</reference>
<dbReference type="InterPro" id="IPR052561">
    <property type="entry name" value="ComplexI_Subunit1"/>
</dbReference>
<protein>
    <submittedName>
        <fullName evidence="6">NADH-quinone oxidoreductase subunit H</fullName>
    </submittedName>
</protein>
<feature type="transmembrane region" description="Helical" evidence="5">
    <location>
        <begin position="58"/>
        <end position="81"/>
    </location>
</feature>